<organism evidence="4 5">
    <name type="scientific">Zooshikella ganghwensis</name>
    <dbReference type="NCBI Taxonomy" id="202772"/>
    <lineage>
        <taxon>Bacteria</taxon>
        <taxon>Pseudomonadati</taxon>
        <taxon>Pseudomonadota</taxon>
        <taxon>Gammaproteobacteria</taxon>
        <taxon>Oceanospirillales</taxon>
        <taxon>Zooshikellaceae</taxon>
        <taxon>Zooshikella</taxon>
    </lineage>
</organism>
<dbReference type="PANTHER" id="PTHR43081:SF1">
    <property type="entry name" value="ADENYLATE CYCLASE, TERMINAL-DIFFERENTIATION SPECIFIC"/>
    <property type="match status" value="1"/>
</dbReference>
<dbReference type="PROSITE" id="PS50885">
    <property type="entry name" value="HAMP"/>
    <property type="match status" value="1"/>
</dbReference>
<dbReference type="InterPro" id="IPR003660">
    <property type="entry name" value="HAMP_dom"/>
</dbReference>
<reference evidence="4 5" key="1">
    <citation type="submission" date="2017-04" db="EMBL/GenBank/DDBJ databases">
        <title>Draft genome sequence of Zooshikella ganghwensis VG4 isolated from Red Sea sediments.</title>
        <authorList>
            <person name="Rehman Z."/>
            <person name="Alam I."/>
            <person name="Kamau A."/>
            <person name="Bajic V."/>
            <person name="Leiknes T."/>
        </authorList>
    </citation>
    <scope>NUCLEOTIDE SEQUENCE [LARGE SCALE GENOMIC DNA]</scope>
    <source>
        <strain evidence="4 5">VG4</strain>
    </source>
</reference>
<dbReference type="Proteomes" id="UP000257039">
    <property type="component" value="Unassembled WGS sequence"/>
</dbReference>
<feature type="transmembrane region" description="Helical" evidence="1">
    <location>
        <begin position="308"/>
        <end position="333"/>
    </location>
</feature>
<dbReference type="GO" id="GO:0006171">
    <property type="term" value="P:cAMP biosynthetic process"/>
    <property type="evidence" value="ECO:0007669"/>
    <property type="project" value="TreeGrafter"/>
</dbReference>
<evidence type="ECO:0000259" key="3">
    <source>
        <dbReference type="PROSITE" id="PS50885"/>
    </source>
</evidence>
<dbReference type="Pfam" id="PF00211">
    <property type="entry name" value="Guanylate_cyc"/>
    <property type="match status" value="1"/>
</dbReference>
<proteinExistence type="predicted"/>
<dbReference type="EMBL" id="NDXW01000001">
    <property type="protein sequence ID" value="RDH45601.1"/>
    <property type="molecule type" value="Genomic_DNA"/>
</dbReference>
<dbReference type="GO" id="GO:0004016">
    <property type="term" value="F:adenylate cyclase activity"/>
    <property type="evidence" value="ECO:0007669"/>
    <property type="project" value="UniProtKB-ARBA"/>
</dbReference>
<evidence type="ECO:0000313" key="5">
    <source>
        <dbReference type="Proteomes" id="UP000257039"/>
    </source>
</evidence>
<dbReference type="InterPro" id="IPR001054">
    <property type="entry name" value="A/G_cyclase"/>
</dbReference>
<feature type="domain" description="HAMP" evidence="3">
    <location>
        <begin position="331"/>
        <end position="385"/>
    </location>
</feature>
<dbReference type="Gene3D" id="3.30.70.1230">
    <property type="entry name" value="Nucleotide cyclase"/>
    <property type="match status" value="1"/>
</dbReference>
<dbReference type="Gene3D" id="6.10.340.10">
    <property type="match status" value="1"/>
</dbReference>
<dbReference type="GO" id="GO:0016020">
    <property type="term" value="C:membrane"/>
    <property type="evidence" value="ECO:0007669"/>
    <property type="project" value="InterPro"/>
</dbReference>
<dbReference type="PROSITE" id="PS50125">
    <property type="entry name" value="GUANYLATE_CYCLASE_2"/>
    <property type="match status" value="1"/>
</dbReference>
<dbReference type="GO" id="GO:0035556">
    <property type="term" value="P:intracellular signal transduction"/>
    <property type="evidence" value="ECO:0007669"/>
    <property type="project" value="InterPro"/>
</dbReference>
<dbReference type="PANTHER" id="PTHR43081">
    <property type="entry name" value="ADENYLATE CYCLASE, TERMINAL-DIFFERENTIATION SPECIFIC-RELATED"/>
    <property type="match status" value="1"/>
</dbReference>
<dbReference type="SMART" id="SM00044">
    <property type="entry name" value="CYCc"/>
    <property type="match status" value="1"/>
</dbReference>
<dbReference type="SUPFAM" id="SSF55073">
    <property type="entry name" value="Nucleotide cyclase"/>
    <property type="match status" value="1"/>
</dbReference>
<keyword evidence="1" id="KW-1133">Transmembrane helix</keyword>
<name>A0A4V1IP10_9GAMM</name>
<dbReference type="InterPro" id="IPR050697">
    <property type="entry name" value="Adenylyl/Guanylyl_Cyclase_3/4"/>
</dbReference>
<dbReference type="InterPro" id="IPR029787">
    <property type="entry name" value="Nucleotide_cyclase"/>
</dbReference>
<keyword evidence="1" id="KW-0472">Membrane</keyword>
<evidence type="ECO:0000256" key="1">
    <source>
        <dbReference type="SAM" id="Phobius"/>
    </source>
</evidence>
<sequence>MKKITLTGLLTYGFSLILLIAVISILSLGLFSTEKNTEKLFNQIAEIGITSIEDQLNSHLRPINNQLEYLASLIESGYIATNDSPQFNKLLQGTLAATPQVVGIAYVDEQYFARYYARDKTDVFKDYWRDNPLITHLLSAQEATTQVKWLDPVYIEGLHASIIQAYRKITLPNGKTGLLLTGVTLEKLSDIVKESAKDMRPVIFLLNSQQQLLALSSPDYHPGRFVNTEHPAPTLANLTDNHPLKAIWDANQKPSKWLKNPSIKGHSISLDDNKWEFIYTDYAGFGHSSWTVGIYFSYDQYADIEQTFIHLLIASCCILLVMMVLAVGGARFIGNRIRHITTMFAKVGQVPLTKVPRLHKQPLQELDLLANAFNNMLDDLQSHENLRRLFGQYVPHNIAKQLIQSNGTLDPKIQKATIVFIDIEGFTALAEQISPQQLITMLNEYFSLITRILEKHDGVITQFQGDAVLAVFNINSPAEHARQALTAAIEIQQALSTTLFCNHPMRCRIGINSGEVIAGSVGAKDRLNYTVHGDDVNLAARLEGLNKEYNTRILISEATHHLAPDITCREIGKIHIRGKQRLVSVFAPNYDRNGNASKQGYMHQTAHEY</sequence>
<evidence type="ECO:0000313" key="4">
    <source>
        <dbReference type="EMBL" id="RDH45601.1"/>
    </source>
</evidence>
<dbReference type="CDD" id="cd07302">
    <property type="entry name" value="CHD"/>
    <property type="match status" value="1"/>
</dbReference>
<feature type="transmembrane region" description="Helical" evidence="1">
    <location>
        <begin position="12"/>
        <end position="31"/>
    </location>
</feature>
<comment type="caution">
    <text evidence="4">The sequence shown here is derived from an EMBL/GenBank/DDBJ whole genome shotgun (WGS) entry which is preliminary data.</text>
</comment>
<gene>
    <name evidence="4" type="ORF">B9G39_20290</name>
</gene>
<dbReference type="CDD" id="cd18773">
    <property type="entry name" value="PDC1_HK_sensor"/>
    <property type="match status" value="1"/>
</dbReference>
<dbReference type="RefSeq" id="WP_094788539.1">
    <property type="nucleotide sequence ID" value="NZ_NDXW01000001.1"/>
</dbReference>
<dbReference type="AlphaFoldDB" id="A0A4V1IP10"/>
<keyword evidence="5" id="KW-1185">Reference proteome</keyword>
<evidence type="ECO:0000259" key="2">
    <source>
        <dbReference type="PROSITE" id="PS50125"/>
    </source>
</evidence>
<feature type="domain" description="Guanylate cyclase" evidence="2">
    <location>
        <begin position="417"/>
        <end position="543"/>
    </location>
</feature>
<protein>
    <submittedName>
        <fullName evidence="4">Adenylate/guanylate cyclase domain-containing protein</fullName>
    </submittedName>
</protein>
<accession>A0A4V1IP10</accession>
<keyword evidence="1" id="KW-0812">Transmembrane</keyword>